<evidence type="ECO:0000256" key="1">
    <source>
        <dbReference type="SAM" id="MobiDB-lite"/>
    </source>
</evidence>
<sequence length="498" mass="52540">GRRDRRRLHRAVRARTGADLAHAQRHRPVAHPVRQPARLSTVTWCRSWCSGWSPWRWCWRGTGTSRWSPSTGCTRTRSGSIRAGRGPAAGAARAGRRGGVAGGRDRAGRRRPDHPGATAYLLTDRMEPMLAVAVAVALRQLLRERLHRRVGRAQPRRRVRAGLPVRARHGVIARTGRRAGRSPRTPERPQPSSSTVSAPLPASARCTARVRPRGGTGTGPAATDRDQCLDPRRAEMVDPGQVEHDAPRGPHSSCRNTPSAAADVLSTAPRQHTTSRPPGRWNAVAHSAFVASRKVGTVLVPEVSGRGIVVTVTGVEAGGAAAGPHGGAIPPPHRATPTTLTCHADEMSPTSRQPERGTGPGRVRPGARLVSADADLAQLSADAVAGPGGLRAGVGLVGDRVAALGRGAAQDAEGTGQAVGRRRVLDRDLHAQHVDRDVVVADLDRHVDVVAVQAGDEALGVLVDLAAAVRGERHRAHGEQGAAEPATTIPAFFSTVCS</sequence>
<feature type="region of interest" description="Disordered" evidence="1">
    <location>
        <begin position="152"/>
        <end position="280"/>
    </location>
</feature>
<feature type="compositionally biased region" description="Polar residues" evidence="1">
    <location>
        <begin position="68"/>
        <end position="79"/>
    </location>
</feature>
<feature type="compositionally biased region" description="Basic and acidic residues" evidence="1">
    <location>
        <begin position="223"/>
        <end position="248"/>
    </location>
</feature>
<accession>A0ABC8QPN9</accession>
<reference evidence="2 3" key="1">
    <citation type="submission" date="2024-02" db="EMBL/GenBank/DDBJ databases">
        <authorList>
            <person name="Vignale AGUSTIN F."/>
            <person name="Sosa J E."/>
            <person name="Modenutti C."/>
        </authorList>
    </citation>
    <scope>NUCLEOTIDE SEQUENCE [LARGE SCALE GENOMIC DNA]</scope>
</reference>
<keyword evidence="3" id="KW-1185">Reference proteome</keyword>
<gene>
    <name evidence="2" type="ORF">ILEXP_LOCUS1282</name>
</gene>
<dbReference type="EMBL" id="CAUOFW020000432">
    <property type="protein sequence ID" value="CAK9134347.1"/>
    <property type="molecule type" value="Genomic_DNA"/>
</dbReference>
<feature type="non-terminal residue" evidence="2">
    <location>
        <position position="1"/>
    </location>
</feature>
<protein>
    <submittedName>
        <fullName evidence="2">Uncharacterized protein</fullName>
    </submittedName>
</protein>
<organism evidence="2 3">
    <name type="scientific">Ilex paraguariensis</name>
    <name type="common">yerba mate</name>
    <dbReference type="NCBI Taxonomy" id="185542"/>
    <lineage>
        <taxon>Eukaryota</taxon>
        <taxon>Viridiplantae</taxon>
        <taxon>Streptophyta</taxon>
        <taxon>Embryophyta</taxon>
        <taxon>Tracheophyta</taxon>
        <taxon>Spermatophyta</taxon>
        <taxon>Magnoliopsida</taxon>
        <taxon>eudicotyledons</taxon>
        <taxon>Gunneridae</taxon>
        <taxon>Pentapetalae</taxon>
        <taxon>asterids</taxon>
        <taxon>campanulids</taxon>
        <taxon>Aquifoliales</taxon>
        <taxon>Aquifoliaceae</taxon>
        <taxon>Ilex</taxon>
    </lineage>
</organism>
<comment type="caution">
    <text evidence="2">The sequence shown here is derived from an EMBL/GenBank/DDBJ whole genome shotgun (WGS) entry which is preliminary data.</text>
</comment>
<feature type="compositionally biased region" description="Basic residues" evidence="1">
    <location>
        <begin position="152"/>
        <end position="181"/>
    </location>
</feature>
<proteinExistence type="predicted"/>
<dbReference type="Proteomes" id="UP001642360">
    <property type="component" value="Unassembled WGS sequence"/>
</dbReference>
<feature type="region of interest" description="Disordered" evidence="1">
    <location>
        <begin position="323"/>
        <end position="363"/>
    </location>
</feature>
<evidence type="ECO:0000313" key="2">
    <source>
        <dbReference type="EMBL" id="CAK9134347.1"/>
    </source>
</evidence>
<dbReference type="AlphaFoldDB" id="A0ABC8QPN9"/>
<name>A0ABC8QPN9_9AQUA</name>
<feature type="region of interest" description="Disordered" evidence="1">
    <location>
        <begin position="68"/>
        <end position="116"/>
    </location>
</feature>
<feature type="compositionally biased region" description="Low complexity" evidence="1">
    <location>
        <begin position="82"/>
        <end position="93"/>
    </location>
</feature>
<evidence type="ECO:0000313" key="3">
    <source>
        <dbReference type="Proteomes" id="UP001642360"/>
    </source>
</evidence>